<dbReference type="Proteomes" id="UP000261257">
    <property type="component" value="Unassembled WGS sequence"/>
</dbReference>
<comment type="caution">
    <text evidence="2">The sequence shown here is derived from an EMBL/GenBank/DDBJ whole genome shotgun (WGS) entry which is preliminary data.</text>
</comment>
<evidence type="ECO:0000313" key="2">
    <source>
        <dbReference type="EMBL" id="RGL92237.1"/>
    </source>
</evidence>
<organism evidence="2 3">
    <name type="scientific">Hungatella hathewayi</name>
    <dbReference type="NCBI Taxonomy" id="154046"/>
    <lineage>
        <taxon>Bacteria</taxon>
        <taxon>Bacillati</taxon>
        <taxon>Bacillota</taxon>
        <taxon>Clostridia</taxon>
        <taxon>Lachnospirales</taxon>
        <taxon>Lachnospiraceae</taxon>
        <taxon>Hungatella</taxon>
    </lineage>
</organism>
<proteinExistence type="predicted"/>
<evidence type="ECO:0000313" key="3">
    <source>
        <dbReference type="Proteomes" id="UP000261257"/>
    </source>
</evidence>
<accession>A0A3E4TMR9</accession>
<dbReference type="InterPro" id="IPR049222">
    <property type="entry name" value="DUF6870"/>
</dbReference>
<dbReference type="Pfam" id="PF21757">
    <property type="entry name" value="DUF6870"/>
    <property type="match status" value="1"/>
</dbReference>
<evidence type="ECO:0000259" key="1">
    <source>
        <dbReference type="Pfam" id="PF21757"/>
    </source>
</evidence>
<dbReference type="EMBL" id="QSSQ01000072">
    <property type="protein sequence ID" value="RGL92237.1"/>
    <property type="molecule type" value="Genomic_DNA"/>
</dbReference>
<protein>
    <recommendedName>
        <fullName evidence="1">DUF6870 domain-containing protein</fullName>
    </recommendedName>
</protein>
<name>A0A3E4TMR9_9FIRM</name>
<feature type="domain" description="DUF6870" evidence="1">
    <location>
        <begin position="1"/>
        <end position="71"/>
    </location>
</feature>
<dbReference type="AlphaFoldDB" id="A0A3E4TMR9"/>
<sequence length="74" mass="8616">MKDVDIRTVNCSQLVDLNTVVIDENQSVEERLESFIEQIKNPYCFRVGDIAVKVVYKENGPTFQQNFEEMLLTM</sequence>
<gene>
    <name evidence="2" type="ORF">DXC39_32615</name>
</gene>
<reference evidence="2 3" key="1">
    <citation type="submission" date="2018-08" db="EMBL/GenBank/DDBJ databases">
        <title>A genome reference for cultivated species of the human gut microbiota.</title>
        <authorList>
            <person name="Zou Y."/>
            <person name="Xue W."/>
            <person name="Luo G."/>
        </authorList>
    </citation>
    <scope>NUCLEOTIDE SEQUENCE [LARGE SCALE GENOMIC DNA]</scope>
    <source>
        <strain evidence="2 3">TF05-11AC</strain>
    </source>
</reference>